<feature type="transmembrane region" description="Helical" evidence="1">
    <location>
        <begin position="117"/>
        <end position="137"/>
    </location>
</feature>
<dbReference type="UniPathway" id="UPA00378"/>
<gene>
    <name evidence="2" type="ORF">CYME_CMM004C</name>
</gene>
<feature type="transmembrane region" description="Helical" evidence="1">
    <location>
        <begin position="193"/>
        <end position="217"/>
    </location>
</feature>
<evidence type="ECO:0000256" key="1">
    <source>
        <dbReference type="SAM" id="Phobius"/>
    </source>
</evidence>
<feature type="transmembrane region" description="Helical" evidence="1">
    <location>
        <begin position="229"/>
        <end position="251"/>
    </location>
</feature>
<keyword evidence="1" id="KW-1133">Transmembrane helix</keyword>
<feature type="transmembrane region" description="Helical" evidence="1">
    <location>
        <begin position="409"/>
        <end position="431"/>
    </location>
</feature>
<dbReference type="AlphaFoldDB" id="M1V5M0"/>
<dbReference type="Proteomes" id="UP000007014">
    <property type="component" value="Chromosome 13"/>
</dbReference>
<dbReference type="Gramene" id="CMM004CT">
    <property type="protein sequence ID" value="CMM004CT"/>
    <property type="gene ID" value="CMM004C"/>
</dbReference>
<dbReference type="HOGENOM" id="CLU_476826_0_0_1"/>
<reference evidence="2 3" key="2">
    <citation type="journal article" date="2007" name="BMC Biol.">
        <title>A 100%-complete sequence reveals unusually simple genomic features in the hot-spring red alga Cyanidioschyzon merolae.</title>
        <authorList>
            <person name="Nozaki H."/>
            <person name="Takano H."/>
            <person name="Misumi O."/>
            <person name="Terasawa K."/>
            <person name="Matsuzaki M."/>
            <person name="Maruyama S."/>
            <person name="Nishida K."/>
            <person name="Yagisawa F."/>
            <person name="Yoshida Y."/>
            <person name="Fujiwara T."/>
            <person name="Takio S."/>
            <person name="Tamura K."/>
            <person name="Chung S.J."/>
            <person name="Nakamura S."/>
            <person name="Kuroiwa H."/>
            <person name="Tanaka K."/>
            <person name="Sato N."/>
            <person name="Kuroiwa T."/>
        </authorList>
    </citation>
    <scope>NUCLEOTIDE SEQUENCE [LARGE SCALE GENOMIC DNA]</scope>
    <source>
        <strain evidence="2 3">10D</strain>
    </source>
</reference>
<evidence type="ECO:0000313" key="2">
    <source>
        <dbReference type="EMBL" id="BAM80905.1"/>
    </source>
</evidence>
<feature type="transmembrane region" description="Helical" evidence="1">
    <location>
        <begin position="157"/>
        <end position="181"/>
    </location>
</feature>
<proteinExistence type="predicted"/>
<dbReference type="KEGG" id="cme:CYME_CMM004C"/>
<dbReference type="RefSeq" id="XP_005536941.1">
    <property type="nucleotide sequence ID" value="XM_005536884.1"/>
</dbReference>
<keyword evidence="3" id="KW-1185">Reference proteome</keyword>
<dbReference type="EMBL" id="AP006495">
    <property type="protein sequence ID" value="BAM80905.1"/>
    <property type="molecule type" value="Genomic_DNA"/>
</dbReference>
<keyword evidence="1" id="KW-0472">Membrane</keyword>
<evidence type="ECO:0000313" key="3">
    <source>
        <dbReference type="Proteomes" id="UP000007014"/>
    </source>
</evidence>
<accession>M1V5M0</accession>
<protein>
    <submittedName>
        <fullName evidence="2">Uncharacterized protein</fullName>
    </submittedName>
</protein>
<keyword evidence="1" id="KW-0812">Transmembrane</keyword>
<feature type="transmembrane region" description="Helical" evidence="1">
    <location>
        <begin position="13"/>
        <end position="31"/>
    </location>
</feature>
<sequence>MAPRQSLVSRYEAMLWVFIVLNAILVPYNSAEEAPYVQILHDSIYEGDRFSTSCVHWRTWLTGRESLRDWCTVFMETLGCVPARVVGCLWRARNWALQRPIPSFFFRLLGSWIEPKLPCLILVRCIIGSISWMSLVLGQRALSNDEARTYSMELLCVQFSVILGASRISPVSLSIVVFSSVQALILKGYAKAGLAVLSFVGTASLIQTGFLQVWFILADLTGSAGGKTFLLGLLSRCSALLIGSLLAFGMLGTTMIPAMRGGFLLQYEPGTLQRILTHAPTRVMLQYLTAHSKAFISRLALVIIAYVLLVKRAPFKAGTAGRMAFPALAYIACTASPSTVFHSAVPVTPLICAAAATILGRLHDFGLTAIESQKLQEAATALNELDLRPYRRVMKEAERKRRVRRLLRFCRLLLVGGAIILQALFLTVSVWNSPGAEAMRALHRAYLLPGDPPRGAACPDPYVHIDAASIQTGASTFLEVPAWKYAWESEPREGASKSLVLTHLVTEQVTVAGFERVYASRTFAGLTRFYPFLRFQERIFVHRRLSGYAGANDGLEQHLPLPGCWPARLPWN</sequence>
<reference evidence="2 3" key="1">
    <citation type="journal article" date="2004" name="Nature">
        <title>Genome sequence of the ultrasmall unicellular red alga Cyanidioschyzon merolae 10D.</title>
        <authorList>
            <person name="Matsuzaki M."/>
            <person name="Misumi O."/>
            <person name="Shin-i T."/>
            <person name="Maruyama S."/>
            <person name="Takahara M."/>
            <person name="Miyagishima S."/>
            <person name="Mori T."/>
            <person name="Nishida K."/>
            <person name="Yagisawa F."/>
            <person name="Nishida K."/>
            <person name="Yoshida Y."/>
            <person name="Nishimura Y."/>
            <person name="Nakao S."/>
            <person name="Kobayashi T."/>
            <person name="Momoyama Y."/>
            <person name="Higashiyama T."/>
            <person name="Minoda A."/>
            <person name="Sano M."/>
            <person name="Nomoto H."/>
            <person name="Oishi K."/>
            <person name="Hayashi H."/>
            <person name="Ohta F."/>
            <person name="Nishizaka S."/>
            <person name="Haga S."/>
            <person name="Miura S."/>
            <person name="Morishita T."/>
            <person name="Kabeya Y."/>
            <person name="Terasawa K."/>
            <person name="Suzuki Y."/>
            <person name="Ishii Y."/>
            <person name="Asakawa S."/>
            <person name="Takano H."/>
            <person name="Ohta N."/>
            <person name="Kuroiwa H."/>
            <person name="Tanaka K."/>
            <person name="Shimizu N."/>
            <person name="Sugano S."/>
            <person name="Sato N."/>
            <person name="Nozaki H."/>
            <person name="Ogasawara N."/>
            <person name="Kohara Y."/>
            <person name="Kuroiwa T."/>
        </authorList>
    </citation>
    <scope>NUCLEOTIDE SEQUENCE [LARGE SCALE GENOMIC DNA]</scope>
    <source>
        <strain evidence="2 3">10D</strain>
    </source>
</reference>
<organism evidence="2 3">
    <name type="scientific">Cyanidioschyzon merolae (strain NIES-3377 / 10D)</name>
    <name type="common">Unicellular red alga</name>
    <dbReference type="NCBI Taxonomy" id="280699"/>
    <lineage>
        <taxon>Eukaryota</taxon>
        <taxon>Rhodophyta</taxon>
        <taxon>Bangiophyceae</taxon>
        <taxon>Cyanidiales</taxon>
        <taxon>Cyanidiaceae</taxon>
        <taxon>Cyanidioschyzon</taxon>
    </lineage>
</organism>
<dbReference type="GeneID" id="16995016"/>
<name>M1V5M0_CYAM1</name>